<comment type="similarity">
    <text evidence="1">Belongs to the non-flavoprotein flavin reductase family.</text>
</comment>
<gene>
    <name evidence="4" type="ORF">BVC71_13170</name>
</gene>
<dbReference type="PANTHER" id="PTHR30466:SF11">
    <property type="entry name" value="FLAVIN-DEPENDENT MONOOXYGENASE, REDUCTASE SUBUNIT HSAB"/>
    <property type="match status" value="1"/>
</dbReference>
<comment type="caution">
    <text evidence="4">The sequence shown here is derived from an EMBL/GenBank/DDBJ whole genome shotgun (WGS) entry which is preliminary data.</text>
</comment>
<evidence type="ECO:0000313" key="4">
    <source>
        <dbReference type="EMBL" id="OUD08449.1"/>
    </source>
</evidence>
<dbReference type="SUPFAM" id="SSF50475">
    <property type="entry name" value="FMN-binding split barrel"/>
    <property type="match status" value="1"/>
</dbReference>
<dbReference type="GO" id="GO:0042602">
    <property type="term" value="F:riboflavin reductase (NADPH) activity"/>
    <property type="evidence" value="ECO:0007669"/>
    <property type="project" value="TreeGrafter"/>
</dbReference>
<accession>A0A251WVE0</accession>
<feature type="domain" description="Flavin reductase like" evidence="3">
    <location>
        <begin position="25"/>
        <end position="167"/>
    </location>
</feature>
<sequence>MLRLAEPMHSFVPDTTNHRSLRDAFGQFATGVTIVTAGSDAGPVAITANSFSSVSLDPPLVLWSPQKTSRRFPYFVGADHFAIHVLSSDQKDLCWSVAKEMDALNRVDFTENEHGVPLLDGCLARFECARHAVHDGGDHDIIIGHVLRASVRDDGDPLAFYQGKMTRISH</sequence>
<dbReference type="InterPro" id="IPR050268">
    <property type="entry name" value="NADH-dep_flavin_reductase"/>
</dbReference>
<dbReference type="InterPro" id="IPR002563">
    <property type="entry name" value="Flavin_Rdtase-like_dom"/>
</dbReference>
<organism evidence="4 5">
    <name type="scientific">Marivivens niveibacter</name>
    <dbReference type="NCBI Taxonomy" id="1930667"/>
    <lineage>
        <taxon>Bacteria</taxon>
        <taxon>Pseudomonadati</taxon>
        <taxon>Pseudomonadota</taxon>
        <taxon>Alphaproteobacteria</taxon>
        <taxon>Rhodobacterales</taxon>
        <taxon>Paracoccaceae</taxon>
        <taxon>Marivivens group</taxon>
        <taxon>Marivivens</taxon>
    </lineage>
</organism>
<dbReference type="Gene3D" id="2.30.110.10">
    <property type="entry name" value="Electron Transport, Fmn-binding Protein, Chain A"/>
    <property type="match status" value="1"/>
</dbReference>
<dbReference type="Proteomes" id="UP000194664">
    <property type="component" value="Unassembled WGS sequence"/>
</dbReference>
<evidence type="ECO:0000256" key="2">
    <source>
        <dbReference type="ARBA" id="ARBA00023002"/>
    </source>
</evidence>
<dbReference type="Pfam" id="PF01613">
    <property type="entry name" value="Flavin_Reduct"/>
    <property type="match status" value="1"/>
</dbReference>
<dbReference type="SMART" id="SM00903">
    <property type="entry name" value="Flavin_Reduct"/>
    <property type="match status" value="1"/>
</dbReference>
<evidence type="ECO:0000313" key="5">
    <source>
        <dbReference type="Proteomes" id="UP000194664"/>
    </source>
</evidence>
<evidence type="ECO:0000256" key="1">
    <source>
        <dbReference type="ARBA" id="ARBA00008898"/>
    </source>
</evidence>
<dbReference type="GO" id="GO:0010181">
    <property type="term" value="F:FMN binding"/>
    <property type="evidence" value="ECO:0007669"/>
    <property type="project" value="InterPro"/>
</dbReference>
<dbReference type="InterPro" id="IPR012349">
    <property type="entry name" value="Split_barrel_FMN-bd"/>
</dbReference>
<name>A0A251WVE0_9RHOB</name>
<reference evidence="4 5" key="1">
    <citation type="submission" date="2016-12" db="EMBL/GenBank/DDBJ databases">
        <title>The draft genome sequence of HSLHS2.</title>
        <authorList>
            <person name="Hu D."/>
            <person name="Wang L."/>
            <person name="Shao Z."/>
        </authorList>
    </citation>
    <scope>NUCLEOTIDE SEQUENCE [LARGE SCALE GENOMIC DNA]</scope>
    <source>
        <strain evidence="4">MCCC 1A06712</strain>
    </source>
</reference>
<keyword evidence="2" id="KW-0560">Oxidoreductase</keyword>
<dbReference type="PANTHER" id="PTHR30466">
    <property type="entry name" value="FLAVIN REDUCTASE"/>
    <property type="match status" value="1"/>
</dbReference>
<dbReference type="EMBL" id="MSPP01000005">
    <property type="protein sequence ID" value="OUD08449.1"/>
    <property type="molecule type" value="Genomic_DNA"/>
</dbReference>
<dbReference type="RefSeq" id="WP_240516860.1">
    <property type="nucleotide sequence ID" value="NZ_MSPP01000005.1"/>
</dbReference>
<keyword evidence="5" id="KW-1185">Reference proteome</keyword>
<dbReference type="AlphaFoldDB" id="A0A251WVE0"/>
<proteinExistence type="inferred from homology"/>
<protein>
    <submittedName>
        <fullName evidence="4">Flavin oxidoreductase</fullName>
    </submittedName>
</protein>
<evidence type="ECO:0000259" key="3">
    <source>
        <dbReference type="SMART" id="SM00903"/>
    </source>
</evidence>